<keyword evidence="1" id="KW-1185">Reference proteome</keyword>
<dbReference type="Proteomes" id="UP001652626">
    <property type="component" value="Chromosome Z"/>
</dbReference>
<dbReference type="GeneID" id="135194640"/>
<feature type="non-terminal residue" evidence="2">
    <location>
        <position position="967"/>
    </location>
</feature>
<proteinExistence type="predicted"/>
<accession>A0ABM4AYI0</accession>
<evidence type="ECO:0000313" key="1">
    <source>
        <dbReference type="Proteomes" id="UP001652626"/>
    </source>
</evidence>
<gene>
    <name evidence="2" type="primary">LOC135194640</name>
</gene>
<sequence length="967" mass="107682">MTEIEKNREVSLENIRESELSIIYVRKKMFNIINDFNTTHNVHFRQRKKLYKYNKFKIFRYKKQQIKPCNNKKACLNYKESRQHSKIMNSMPVLNNLQNEQSTSSSAKSCNDFLSSHPRAFNSNFIVNTMLKSQYQNSECPFLNNYSILRPCWKVYRCQLNTKEETCCCSCNSDAMFEVMKSLYDCYKKKNCDNCNCILCAHLPREERRLGELRKLGKTEQLSLVPLSEFMTPAYIKQIPPNKVEKLKAAGLLTPLEGKSSDKKEEILRGLAMNGIPLPKGKTTSEKKLLDKIRKDVGLPPEPKSPSAKKKYEKAMASGLITPLFGKSLPEKERILKGQADLGLALPEGRTSSEKNLIAKIKGLKAPSSKLLRDKTPEEKEAIIKDLALKGMPIPEGKTASEKKLIEKVRTEVGLPPIPKTPWDKKKYEKAMASGLITPLVGKTASEKEIILKGQADLGLALPEGRTSSEKKLIAKIKSLKVPSSKLLRDKTSDEKEYLLKDLAMKGLPLPEGKTASEKQLIDKVRAQVGLPPTPKTPSAKEKYDKAFAAGHIVPLEGKSRSQKEKILREQAKLGVPLPEGRTPSEKSLIAKVQAESLPDRIKRAKAGMMTPLRGKTPEQKESILKELVLHKIPLPEGKTASEKQIINKVRKDLGLPPEPKSKDEKAKYNEAIIAGIITPLEGKSQSQKEKILQAQAHMGIQLPEGRTASEKSLIKRIKKKTLPPEKRKLLDEKTLKVVKEGKGPSDECICDVIAPEIGYVTPLQKEKKIRELAMQGLPLPEAKTASDKKLLEKVQADLGLPPVPTTPSLKEKYRRAQDAGVIVPLEGKTKSQKAQILMKQAEMGIPLPEGRTASEKALVSKVRATVKPISGKTPDEQKKILRSIVKAGLPLPEGTTQSEKQIIKQVKDDMGLPTTGIPSELFLKAKAAGLITPLEGKTKEQKEKILRDRVTTGLPLPEGVTPSDKE</sequence>
<reference evidence="2" key="1">
    <citation type="submission" date="2025-08" db="UniProtKB">
        <authorList>
            <consortium name="RefSeq"/>
        </authorList>
    </citation>
    <scope>IDENTIFICATION</scope>
    <source>
        <tissue evidence="2">Whole body</tissue>
    </source>
</reference>
<dbReference type="RefSeq" id="XP_064076359.1">
    <property type="nucleotide sequence ID" value="XM_064220289.1"/>
</dbReference>
<name>A0ABM4AYI0_VANTA</name>
<organism evidence="1 2">
    <name type="scientific">Vanessa tameamea</name>
    <name type="common">Kamehameha butterfly</name>
    <dbReference type="NCBI Taxonomy" id="334116"/>
    <lineage>
        <taxon>Eukaryota</taxon>
        <taxon>Metazoa</taxon>
        <taxon>Ecdysozoa</taxon>
        <taxon>Arthropoda</taxon>
        <taxon>Hexapoda</taxon>
        <taxon>Insecta</taxon>
        <taxon>Pterygota</taxon>
        <taxon>Neoptera</taxon>
        <taxon>Endopterygota</taxon>
        <taxon>Lepidoptera</taxon>
        <taxon>Glossata</taxon>
        <taxon>Ditrysia</taxon>
        <taxon>Papilionoidea</taxon>
        <taxon>Nymphalidae</taxon>
        <taxon>Nymphalinae</taxon>
        <taxon>Vanessa</taxon>
    </lineage>
</organism>
<protein>
    <submittedName>
        <fullName evidence="2">Neurofilament heavy polypeptide-like</fullName>
    </submittedName>
</protein>
<evidence type="ECO:0000313" key="2">
    <source>
        <dbReference type="RefSeq" id="XP_064076359.1"/>
    </source>
</evidence>